<reference evidence="7 8" key="1">
    <citation type="submission" date="2019-07" db="EMBL/GenBank/DDBJ databases">
        <title>Microlunatus dokdonensis sp. nov. isolated from the rhizospheric soil of the wild plant Elymus tsukushiensis.</title>
        <authorList>
            <person name="Ghim S.-Y."/>
            <person name="Hwang Y.-J."/>
            <person name="Son J.-S."/>
            <person name="Shin J.-H."/>
        </authorList>
    </citation>
    <scope>NUCLEOTIDE SEQUENCE [LARGE SCALE GENOMIC DNA]</scope>
    <source>
        <strain evidence="7 8">KUDC0627</strain>
    </source>
</reference>
<dbReference type="Pfam" id="PF08386">
    <property type="entry name" value="Abhydrolase_4"/>
    <property type="match status" value="1"/>
</dbReference>
<feature type="compositionally biased region" description="Basic and acidic residues" evidence="4">
    <location>
        <begin position="56"/>
        <end position="68"/>
    </location>
</feature>
<dbReference type="OrthoDB" id="3930934at2"/>
<dbReference type="PROSITE" id="PS51257">
    <property type="entry name" value="PROKAR_LIPOPROTEIN"/>
    <property type="match status" value="1"/>
</dbReference>
<gene>
    <name evidence="7" type="ORF">FOE78_03755</name>
</gene>
<name>A0A516PVC5_9ACTN</name>
<feature type="region of interest" description="Disordered" evidence="4">
    <location>
        <begin position="25"/>
        <end position="80"/>
    </location>
</feature>
<dbReference type="InterPro" id="IPR029058">
    <property type="entry name" value="AB_hydrolase_fold"/>
</dbReference>
<keyword evidence="3 7" id="KW-0378">Hydrolase</keyword>
<organism evidence="7 8">
    <name type="scientific">Microlunatus elymi</name>
    <dbReference type="NCBI Taxonomy" id="2596828"/>
    <lineage>
        <taxon>Bacteria</taxon>
        <taxon>Bacillati</taxon>
        <taxon>Actinomycetota</taxon>
        <taxon>Actinomycetes</taxon>
        <taxon>Propionibacteriales</taxon>
        <taxon>Propionibacteriaceae</taxon>
        <taxon>Microlunatus</taxon>
    </lineage>
</organism>
<evidence type="ECO:0000256" key="5">
    <source>
        <dbReference type="SAM" id="SignalP"/>
    </source>
</evidence>
<sequence>MHPRRSAAVALLIALLLTAACTARQAPPKHQTGAASTGASPSSTAVGIPSVTATKRPLEPIPDVRPKGMQDPPPGNGISRYTDQKVVWRDCATKKTPTKQCATLLVPLDYRHPNGPAITLAIAHRPATTKNSLGALFINPGGPGGSGVDYVDSFESHGLEKSYDIVGWDPRGVGKSTPVECFDSAQMETYTAFDYSPDDPAEVKALTALNTEFGRACLAKSGDLLEHISTADTVQDLNLLRQLLGQRKLTYFGSSYGTSIGAMYATRYPDKVGRMVLDGATNIGGGSEVSQTYGFNRTLGNFAEWCAQKDCRLGNTRARVLDSITGLLQRLDQHPIPGGRRDLTQALATSGLIYALYFPASSWPVLLTGLEQAIFNNDGTALLTWADQYNQRNAAGNFGQFNAAFPAIRCLDITDDGVKGALREWHQVEKKAPTIGPFMGPDLGCPTWPVKSTDDLAAKIKYSGRPPVLILGTTGDPATPYEYAEHMHHELTSSRLITLKGNGHLAFDQSSCVQRTVLAYLVDGTIPADDSICTDS</sequence>
<comment type="similarity">
    <text evidence="1">Belongs to the peptidase S33 family.</text>
</comment>
<protein>
    <submittedName>
        <fullName evidence="7">Alpha/beta hydrolase</fullName>
    </submittedName>
</protein>
<dbReference type="InterPro" id="IPR051601">
    <property type="entry name" value="Serine_prot/Carboxylest_S33"/>
</dbReference>
<dbReference type="AlphaFoldDB" id="A0A516PVC5"/>
<evidence type="ECO:0000313" key="8">
    <source>
        <dbReference type="Proteomes" id="UP000319263"/>
    </source>
</evidence>
<dbReference type="InterPro" id="IPR013595">
    <property type="entry name" value="Pept_S33_TAP-like_C"/>
</dbReference>
<evidence type="ECO:0000256" key="2">
    <source>
        <dbReference type="ARBA" id="ARBA00022729"/>
    </source>
</evidence>
<keyword evidence="8" id="KW-1185">Reference proteome</keyword>
<dbReference type="GO" id="GO:0016787">
    <property type="term" value="F:hydrolase activity"/>
    <property type="evidence" value="ECO:0007669"/>
    <property type="project" value="UniProtKB-KW"/>
</dbReference>
<evidence type="ECO:0000259" key="6">
    <source>
        <dbReference type="Pfam" id="PF08386"/>
    </source>
</evidence>
<dbReference type="EMBL" id="CP041692">
    <property type="protein sequence ID" value="QDP95147.1"/>
    <property type="molecule type" value="Genomic_DNA"/>
</dbReference>
<feature type="compositionally biased region" description="Low complexity" evidence="4">
    <location>
        <begin position="25"/>
        <end position="47"/>
    </location>
</feature>
<dbReference type="RefSeq" id="WP_143985129.1">
    <property type="nucleotide sequence ID" value="NZ_CP041692.1"/>
</dbReference>
<dbReference type="PANTHER" id="PTHR43248">
    <property type="entry name" value="2-SUCCINYL-6-HYDROXY-2,4-CYCLOHEXADIENE-1-CARBOXYLATE SYNTHASE"/>
    <property type="match status" value="1"/>
</dbReference>
<feature type="signal peptide" evidence="5">
    <location>
        <begin position="1"/>
        <end position="25"/>
    </location>
</feature>
<evidence type="ECO:0000256" key="3">
    <source>
        <dbReference type="ARBA" id="ARBA00022801"/>
    </source>
</evidence>
<evidence type="ECO:0000256" key="4">
    <source>
        <dbReference type="SAM" id="MobiDB-lite"/>
    </source>
</evidence>
<evidence type="ECO:0000313" key="7">
    <source>
        <dbReference type="EMBL" id="QDP95147.1"/>
    </source>
</evidence>
<keyword evidence="2 5" id="KW-0732">Signal</keyword>
<accession>A0A516PVC5</accession>
<dbReference type="Gene3D" id="3.40.50.1820">
    <property type="entry name" value="alpha/beta hydrolase"/>
    <property type="match status" value="1"/>
</dbReference>
<feature type="domain" description="Peptidase S33 tripeptidyl aminopeptidase-like C-terminal" evidence="6">
    <location>
        <begin position="435"/>
        <end position="533"/>
    </location>
</feature>
<dbReference type="SUPFAM" id="SSF53474">
    <property type="entry name" value="alpha/beta-Hydrolases"/>
    <property type="match status" value="1"/>
</dbReference>
<dbReference type="Proteomes" id="UP000319263">
    <property type="component" value="Chromosome"/>
</dbReference>
<proteinExistence type="inferred from homology"/>
<dbReference type="PANTHER" id="PTHR43248:SF29">
    <property type="entry name" value="TRIPEPTIDYL AMINOPEPTIDASE"/>
    <property type="match status" value="1"/>
</dbReference>
<dbReference type="KEGG" id="mik:FOE78_03755"/>
<evidence type="ECO:0000256" key="1">
    <source>
        <dbReference type="ARBA" id="ARBA00010088"/>
    </source>
</evidence>
<feature type="chain" id="PRO_5038685964" evidence="5">
    <location>
        <begin position="26"/>
        <end position="536"/>
    </location>
</feature>